<sequence>MPKSRRLKSFEVIIRKKIKIVSLKKWEDGKTIEYNFNVYTKPISGGEAKSYPKMGAFSIKAKNYTEFRKKLKQKFY</sequence>
<reference evidence="1" key="1">
    <citation type="journal article" date="2015" name="Nature">
        <title>Complex archaea that bridge the gap between prokaryotes and eukaryotes.</title>
        <authorList>
            <person name="Spang A."/>
            <person name="Saw J.H."/>
            <person name="Jorgensen S.L."/>
            <person name="Zaremba-Niedzwiedzka K."/>
            <person name="Martijn J."/>
            <person name="Lind A.E."/>
            <person name="van Eijk R."/>
            <person name="Schleper C."/>
            <person name="Guy L."/>
            <person name="Ettema T.J."/>
        </authorList>
    </citation>
    <scope>NUCLEOTIDE SEQUENCE</scope>
</reference>
<accession>A0A0F9LPA0</accession>
<protein>
    <submittedName>
        <fullName evidence="1">Uncharacterized protein</fullName>
    </submittedName>
</protein>
<name>A0A0F9LPA0_9ZZZZ</name>
<comment type="caution">
    <text evidence="1">The sequence shown here is derived from an EMBL/GenBank/DDBJ whole genome shotgun (WGS) entry which is preliminary data.</text>
</comment>
<proteinExistence type="predicted"/>
<gene>
    <name evidence="1" type="ORF">LCGC14_1173950</name>
</gene>
<evidence type="ECO:0000313" key="1">
    <source>
        <dbReference type="EMBL" id="KKM96854.1"/>
    </source>
</evidence>
<dbReference type="EMBL" id="LAZR01005826">
    <property type="protein sequence ID" value="KKM96854.1"/>
    <property type="molecule type" value="Genomic_DNA"/>
</dbReference>
<organism evidence="1">
    <name type="scientific">marine sediment metagenome</name>
    <dbReference type="NCBI Taxonomy" id="412755"/>
    <lineage>
        <taxon>unclassified sequences</taxon>
        <taxon>metagenomes</taxon>
        <taxon>ecological metagenomes</taxon>
    </lineage>
</organism>
<dbReference type="AlphaFoldDB" id="A0A0F9LPA0"/>